<organism evidence="3 4">
    <name type="scientific">Flavonifractor plautii ATCC 29863</name>
    <dbReference type="NCBI Taxonomy" id="411475"/>
    <lineage>
        <taxon>Bacteria</taxon>
        <taxon>Bacillati</taxon>
        <taxon>Bacillota</taxon>
        <taxon>Clostridia</taxon>
        <taxon>Eubacteriales</taxon>
        <taxon>Oscillospiraceae</taxon>
        <taxon>Flavonifractor</taxon>
    </lineage>
</organism>
<dbReference type="Proteomes" id="UP000004459">
    <property type="component" value="Unassembled WGS sequence"/>
</dbReference>
<evidence type="ECO:0000313" key="4">
    <source>
        <dbReference type="Proteomes" id="UP000004459"/>
    </source>
</evidence>
<dbReference type="HOGENOM" id="CLU_039624_0_0_9"/>
<comment type="caution">
    <text evidence="3">The sequence shown here is derived from an EMBL/GenBank/DDBJ whole genome shotgun (WGS) entry which is preliminary data.</text>
</comment>
<protein>
    <submittedName>
        <fullName evidence="3">Uncharacterized protein</fullName>
    </submittedName>
</protein>
<keyword evidence="1" id="KW-0175">Coiled coil</keyword>
<dbReference type="EMBL" id="AGCK01000017">
    <property type="protein sequence ID" value="EHM55083.1"/>
    <property type="molecule type" value="Genomic_DNA"/>
</dbReference>
<sequence length="240" mass="27499">MFDCENQYGEIAPQQEKALEALGFELPEPEKPVGRKNNRKMTFDSACRVLLFDVAKKHGLQLEEEPEYGGRAYLEKQDYILFKQKEQLAAQEQKLEELTMKIEDVEALVDEVADIAYDKAVEVVADTVKLETHKEDIKLVEQSKAWVLSPERKASKKEIEYAVKRLDGVIARITNAMKSTIQKIQTTLMKPEVKKAGTEQIKKKAKSSIIEQLSRKKKEMAEREVSRTIPAKSKKQDMEL</sequence>
<reference evidence="3 4" key="1">
    <citation type="submission" date="2011-08" db="EMBL/GenBank/DDBJ databases">
        <authorList>
            <person name="Weinstock G."/>
            <person name="Sodergren E."/>
            <person name="Clifton S."/>
            <person name="Fulton L."/>
            <person name="Fulton B."/>
            <person name="Courtney L."/>
            <person name="Fronick C."/>
            <person name="Harrison M."/>
            <person name="Strong C."/>
            <person name="Farmer C."/>
            <person name="Delahaunty K."/>
            <person name="Markovic C."/>
            <person name="Hall O."/>
            <person name="Minx P."/>
            <person name="Tomlinson C."/>
            <person name="Mitreva M."/>
            <person name="Hou S."/>
            <person name="Chen J."/>
            <person name="Wollam A."/>
            <person name="Pepin K.H."/>
            <person name="Johnson M."/>
            <person name="Bhonagiri V."/>
            <person name="Zhang X."/>
            <person name="Suruliraj S."/>
            <person name="Warren W."/>
            <person name="Chinwalla A."/>
            <person name="Mardis E.R."/>
            <person name="Wilson R.K."/>
        </authorList>
    </citation>
    <scope>NUCLEOTIDE SEQUENCE [LARGE SCALE GENOMIC DNA]</scope>
    <source>
        <strain evidence="3 4">ATCC 29863</strain>
    </source>
</reference>
<evidence type="ECO:0000256" key="2">
    <source>
        <dbReference type="SAM" id="MobiDB-lite"/>
    </source>
</evidence>
<accession>G9YL01</accession>
<dbReference type="AlphaFoldDB" id="G9YL01"/>
<evidence type="ECO:0000256" key="1">
    <source>
        <dbReference type="SAM" id="Coils"/>
    </source>
</evidence>
<name>G9YL01_FLAPL</name>
<evidence type="ECO:0000313" key="3">
    <source>
        <dbReference type="EMBL" id="EHM55083.1"/>
    </source>
</evidence>
<feature type="region of interest" description="Disordered" evidence="2">
    <location>
        <begin position="212"/>
        <end position="240"/>
    </location>
</feature>
<feature type="coiled-coil region" evidence="1">
    <location>
        <begin position="81"/>
        <end position="115"/>
    </location>
</feature>
<gene>
    <name evidence="3" type="ORF">HMPREF0372_00164</name>
</gene>
<dbReference type="PATRIC" id="fig|411475.3.peg.138"/>
<proteinExistence type="predicted"/>